<comment type="subcellular location">
    <subcellularLocation>
        <location evidence="1">Nucleus</location>
    </subcellularLocation>
</comment>
<dbReference type="AlphaFoldDB" id="A0A9N7RRD1"/>
<name>A0A9N7RRD1_STRHE</name>
<dbReference type="GO" id="GO:0005634">
    <property type="term" value="C:nucleus"/>
    <property type="evidence" value="ECO:0007669"/>
    <property type="project" value="UniProtKB-SubCell"/>
</dbReference>
<dbReference type="InterPro" id="IPR001005">
    <property type="entry name" value="SANT/Myb"/>
</dbReference>
<gene>
    <name evidence="7" type="ORF">SHERM_08791</name>
</gene>
<feature type="domain" description="Myb-like" evidence="6">
    <location>
        <begin position="70"/>
        <end position="129"/>
    </location>
</feature>
<evidence type="ECO:0000256" key="3">
    <source>
        <dbReference type="ARBA" id="ARBA00023125"/>
    </source>
</evidence>
<dbReference type="EMBL" id="CACSLK010034598">
    <property type="protein sequence ID" value="CAA0842937.1"/>
    <property type="molecule type" value="Genomic_DNA"/>
</dbReference>
<protein>
    <submittedName>
        <fullName evidence="7">Trihelix transcription factor PTL</fullName>
    </submittedName>
</protein>
<dbReference type="Pfam" id="PF13837">
    <property type="entry name" value="Myb_DNA-bind_4"/>
    <property type="match status" value="1"/>
</dbReference>
<keyword evidence="5" id="KW-0539">Nucleus</keyword>
<dbReference type="OrthoDB" id="648724at2759"/>
<evidence type="ECO:0000256" key="4">
    <source>
        <dbReference type="ARBA" id="ARBA00023163"/>
    </source>
</evidence>
<keyword evidence="3" id="KW-0238">DNA-binding</keyword>
<keyword evidence="2" id="KW-0805">Transcription regulation</keyword>
<organism evidence="7 8">
    <name type="scientific">Striga hermonthica</name>
    <name type="common">Purple witchweed</name>
    <name type="synonym">Buchnera hermonthica</name>
    <dbReference type="NCBI Taxonomy" id="68872"/>
    <lineage>
        <taxon>Eukaryota</taxon>
        <taxon>Viridiplantae</taxon>
        <taxon>Streptophyta</taxon>
        <taxon>Embryophyta</taxon>
        <taxon>Tracheophyta</taxon>
        <taxon>Spermatophyta</taxon>
        <taxon>Magnoliopsida</taxon>
        <taxon>eudicotyledons</taxon>
        <taxon>Gunneridae</taxon>
        <taxon>Pentapetalae</taxon>
        <taxon>asterids</taxon>
        <taxon>lamiids</taxon>
        <taxon>Lamiales</taxon>
        <taxon>Orobanchaceae</taxon>
        <taxon>Buchnereae</taxon>
        <taxon>Striga</taxon>
    </lineage>
</organism>
<sequence>MEDNYGMAADLRPYVAVRPLFPATAATQQPAAHPYYVLDFCPDDYSAPPPYAAVGTIGAVGFVAEVDGGGRWPRQETLSLLEVRTRLDARFKEANQKGPLWDELSRIMYDEYGYQRTGKKCREKFENLYKYYKKTKGGKSGRQDGKHYRFFRQLEALYGDQASNSNNNNNNHSSASVSHQTHYANFTYDYSKTANPFANISNNNNNQESLASLVSFSNSSDFDTIVTSEDESAELDLLEIHAKNPSNKKKMFKENSFKAEIKDSIDIQMKKIVEKQEAWMEKMTRIIDKNEKERISREEQWRKQDAERVEREQRMWANEKAWILARDAALIEAYGKLAGKDSRVSRQEEEPVVESQNEGLKVDWNGHVASWDWSGDCFSKWGKKRMGPYHVGPVVEGQGFERGVNSSRDEFSYFSGSNAYGRNA</sequence>
<evidence type="ECO:0000256" key="1">
    <source>
        <dbReference type="ARBA" id="ARBA00004123"/>
    </source>
</evidence>
<dbReference type="CDD" id="cd12203">
    <property type="entry name" value="GT1"/>
    <property type="match status" value="1"/>
</dbReference>
<reference evidence="7" key="1">
    <citation type="submission" date="2019-12" db="EMBL/GenBank/DDBJ databases">
        <authorList>
            <person name="Scholes J."/>
        </authorList>
    </citation>
    <scope>NUCLEOTIDE SEQUENCE</scope>
</reference>
<accession>A0A9N7RRD1</accession>
<evidence type="ECO:0000256" key="2">
    <source>
        <dbReference type="ARBA" id="ARBA00023015"/>
    </source>
</evidence>
<evidence type="ECO:0000313" key="7">
    <source>
        <dbReference type="EMBL" id="CAA0842937.1"/>
    </source>
</evidence>
<dbReference type="GO" id="GO:0006355">
    <property type="term" value="P:regulation of DNA-templated transcription"/>
    <property type="evidence" value="ECO:0007669"/>
    <property type="project" value="UniProtKB-ARBA"/>
</dbReference>
<proteinExistence type="predicted"/>
<evidence type="ECO:0000256" key="5">
    <source>
        <dbReference type="ARBA" id="ARBA00023242"/>
    </source>
</evidence>
<dbReference type="PANTHER" id="PTHR21654">
    <property type="entry name" value="FI21293P1"/>
    <property type="match status" value="1"/>
</dbReference>
<evidence type="ECO:0000313" key="8">
    <source>
        <dbReference type="Proteomes" id="UP001153555"/>
    </source>
</evidence>
<comment type="caution">
    <text evidence="7">The sequence shown here is derived from an EMBL/GenBank/DDBJ whole genome shotgun (WGS) entry which is preliminary data.</text>
</comment>
<keyword evidence="8" id="KW-1185">Reference proteome</keyword>
<dbReference type="PROSITE" id="PS50090">
    <property type="entry name" value="MYB_LIKE"/>
    <property type="match status" value="1"/>
</dbReference>
<evidence type="ECO:0000259" key="6">
    <source>
        <dbReference type="PROSITE" id="PS50090"/>
    </source>
</evidence>
<dbReference type="Gene3D" id="1.10.10.60">
    <property type="entry name" value="Homeodomain-like"/>
    <property type="match status" value="1"/>
</dbReference>
<dbReference type="PANTHER" id="PTHR21654:SF60">
    <property type="entry name" value="TRIHELIX TRANSCRIPTION FACTOR PTL"/>
    <property type="match status" value="1"/>
</dbReference>
<dbReference type="GO" id="GO:0003677">
    <property type="term" value="F:DNA binding"/>
    <property type="evidence" value="ECO:0007669"/>
    <property type="project" value="UniProtKB-KW"/>
</dbReference>
<keyword evidence="4" id="KW-0804">Transcription</keyword>
<dbReference type="FunFam" id="1.10.10.60:FF:000342">
    <property type="entry name" value="trihelix transcription factor PTL-like"/>
    <property type="match status" value="1"/>
</dbReference>
<dbReference type="Proteomes" id="UP001153555">
    <property type="component" value="Unassembled WGS sequence"/>
</dbReference>
<dbReference type="InterPro" id="IPR044822">
    <property type="entry name" value="Myb_DNA-bind_4"/>
</dbReference>